<protein>
    <submittedName>
        <fullName evidence="3">Uncharacterized protein</fullName>
    </submittedName>
</protein>
<dbReference type="Pfam" id="PF23639">
    <property type="entry name" value="DUF7146"/>
    <property type="match status" value="1"/>
</dbReference>
<feature type="domain" description="DUF7146" evidence="2">
    <location>
        <begin position="34"/>
        <end position="108"/>
    </location>
</feature>
<dbReference type="Proteomes" id="UP000032680">
    <property type="component" value="Unassembled WGS sequence"/>
</dbReference>
<dbReference type="RefSeq" id="WP_048862393.1">
    <property type="nucleotide sequence ID" value="NZ_BANB01000573.1"/>
</dbReference>
<dbReference type="InterPro" id="IPR055570">
    <property type="entry name" value="DUF7146"/>
</dbReference>
<reference evidence="3 4" key="1">
    <citation type="submission" date="2012-11" db="EMBL/GenBank/DDBJ databases">
        <title>Whole genome sequence of Acidisphaera rubrifaciens HS-AP3.</title>
        <authorList>
            <person name="Azuma Y."/>
            <person name="Higashiura N."/>
            <person name="Hirakawa H."/>
            <person name="Matsushita K."/>
        </authorList>
    </citation>
    <scope>NUCLEOTIDE SEQUENCE [LARGE SCALE GENOMIC DNA]</scope>
    <source>
        <strain evidence="3 4">HS-AP3</strain>
    </source>
</reference>
<dbReference type="InterPro" id="IPR006171">
    <property type="entry name" value="TOPRIM_dom"/>
</dbReference>
<evidence type="ECO:0000313" key="4">
    <source>
        <dbReference type="Proteomes" id="UP000032680"/>
    </source>
</evidence>
<gene>
    <name evidence="3" type="ORF">Asru_0573_04</name>
</gene>
<dbReference type="AlphaFoldDB" id="A0A0D6P9Y9"/>
<evidence type="ECO:0000259" key="2">
    <source>
        <dbReference type="Pfam" id="PF23639"/>
    </source>
</evidence>
<feature type="domain" description="Toprim" evidence="1">
    <location>
        <begin position="127"/>
        <end position="217"/>
    </location>
</feature>
<evidence type="ECO:0000313" key="3">
    <source>
        <dbReference type="EMBL" id="GAN78023.1"/>
    </source>
</evidence>
<organism evidence="3 4">
    <name type="scientific">Acidisphaera rubrifaciens HS-AP3</name>
    <dbReference type="NCBI Taxonomy" id="1231350"/>
    <lineage>
        <taxon>Bacteria</taxon>
        <taxon>Pseudomonadati</taxon>
        <taxon>Pseudomonadota</taxon>
        <taxon>Alphaproteobacteria</taxon>
        <taxon>Acetobacterales</taxon>
        <taxon>Acetobacteraceae</taxon>
        <taxon>Acidisphaera</taxon>
    </lineage>
</organism>
<sequence>MGGYAMPVISVREERPDCEADRLQRIGRLLAERHDASVVARYLARRGLSVSSPALRGIARCAYYDSNGGLVGHYPAVTAPVVGSDGTLRSVLRIYDAPVDPRKKLMPAAGTIIGAAAVRLHEAGGVLGVAEGVETALAAHQLHCLPVWAALSAEGLRSFIPPPGVTGLHVFADNDANLVGQAAAYELGRRVGRMGLAVHVHVPPAAGTDWLDVLRAHTWRA</sequence>
<keyword evidence="4" id="KW-1185">Reference proteome</keyword>
<name>A0A0D6P9Y9_9PROT</name>
<evidence type="ECO:0000259" key="1">
    <source>
        <dbReference type="Pfam" id="PF13362"/>
    </source>
</evidence>
<dbReference type="EMBL" id="BANB01000573">
    <property type="protein sequence ID" value="GAN78023.1"/>
    <property type="molecule type" value="Genomic_DNA"/>
</dbReference>
<comment type="caution">
    <text evidence="3">The sequence shown here is derived from an EMBL/GenBank/DDBJ whole genome shotgun (WGS) entry which is preliminary data.</text>
</comment>
<accession>A0A0D6P9Y9</accession>
<dbReference type="Pfam" id="PF13362">
    <property type="entry name" value="Toprim_3"/>
    <property type="match status" value="1"/>
</dbReference>
<dbReference type="OrthoDB" id="9811157at2"/>
<proteinExistence type="predicted"/>